<name>A0ABU2W2X8_9ACTN</name>
<feature type="region of interest" description="Disordered" evidence="1">
    <location>
        <begin position="201"/>
        <end position="230"/>
    </location>
</feature>
<dbReference type="Pfam" id="PF13238">
    <property type="entry name" value="AAA_18"/>
    <property type="match status" value="1"/>
</dbReference>
<evidence type="ECO:0000256" key="1">
    <source>
        <dbReference type="SAM" id="MobiDB-lite"/>
    </source>
</evidence>
<dbReference type="EMBL" id="JAVRFG010000020">
    <property type="protein sequence ID" value="MDT0492216.1"/>
    <property type="molecule type" value="Genomic_DNA"/>
</dbReference>
<evidence type="ECO:0000313" key="2">
    <source>
        <dbReference type="EMBL" id="MDT0492216.1"/>
    </source>
</evidence>
<sequence length="230" mass="24772">MRDVRVVLISGTSNTGKSTVAEAVAERLGFEHRSTDGLARHPGRPWRTPGHEVPPHVAKHYATLTTEELVASVLAHYERLWPRIEELVTAHARGAGPGLVLEGSALWPDRVARLAVPRTAAVWLTADDMVVRDRVRTAGNYAEAAEAERLLMDRFLGRTGRYQELMLAAVEELGLARVDAGGGRTPEELADAVLTAVAGQVRPGRPPGDGVRPFGTEGETFRPGRNGAPG</sequence>
<dbReference type="Gene3D" id="3.40.50.300">
    <property type="entry name" value="P-loop containing nucleotide triphosphate hydrolases"/>
    <property type="match status" value="1"/>
</dbReference>
<proteinExistence type="predicted"/>
<evidence type="ECO:0000313" key="3">
    <source>
        <dbReference type="Proteomes" id="UP001180556"/>
    </source>
</evidence>
<accession>A0ABU2W2X8</accession>
<dbReference type="RefSeq" id="WP_311600662.1">
    <property type="nucleotide sequence ID" value="NZ_JAVRFG010000020.1"/>
</dbReference>
<dbReference type="SUPFAM" id="SSF52540">
    <property type="entry name" value="P-loop containing nucleoside triphosphate hydrolases"/>
    <property type="match status" value="1"/>
</dbReference>
<comment type="caution">
    <text evidence="2">The sequence shown here is derived from an EMBL/GenBank/DDBJ whole genome shotgun (WGS) entry which is preliminary data.</text>
</comment>
<reference evidence="3" key="1">
    <citation type="submission" date="2023-07" db="EMBL/GenBank/DDBJ databases">
        <title>30 novel species of actinomycetes from the DSMZ collection.</title>
        <authorList>
            <person name="Nouioui I."/>
        </authorList>
    </citation>
    <scope>NUCLEOTIDE SEQUENCE [LARGE SCALE GENOMIC DNA]</scope>
    <source>
        <strain evidence="3">DSM 40932</strain>
    </source>
</reference>
<dbReference type="InterPro" id="IPR027417">
    <property type="entry name" value="P-loop_NTPase"/>
</dbReference>
<gene>
    <name evidence="2" type="ORF">RM717_17040</name>
</gene>
<protein>
    <submittedName>
        <fullName evidence="2">AAA family ATPase</fullName>
    </submittedName>
</protein>
<organism evidence="2 3">
    <name type="scientific">Streptomyces stephensoniae</name>
    <dbReference type="NCBI Taxonomy" id="3375367"/>
    <lineage>
        <taxon>Bacteria</taxon>
        <taxon>Bacillati</taxon>
        <taxon>Actinomycetota</taxon>
        <taxon>Actinomycetes</taxon>
        <taxon>Kitasatosporales</taxon>
        <taxon>Streptomycetaceae</taxon>
        <taxon>Streptomyces</taxon>
    </lineage>
</organism>
<dbReference type="Proteomes" id="UP001180556">
    <property type="component" value="Unassembled WGS sequence"/>
</dbReference>
<keyword evidence="3" id="KW-1185">Reference proteome</keyword>